<proteinExistence type="predicted"/>
<evidence type="ECO:0000256" key="3">
    <source>
        <dbReference type="ARBA" id="ARBA00022723"/>
    </source>
</evidence>
<dbReference type="InterPro" id="IPR058240">
    <property type="entry name" value="rSAM_sf"/>
</dbReference>
<dbReference type="AlphaFoldDB" id="A0A562VI38"/>
<dbReference type="SFLD" id="SFLDS00029">
    <property type="entry name" value="Radical_SAM"/>
    <property type="match status" value="1"/>
</dbReference>
<evidence type="ECO:0000256" key="1">
    <source>
        <dbReference type="ARBA" id="ARBA00001966"/>
    </source>
</evidence>
<dbReference type="PANTHER" id="PTHR43306:SF1">
    <property type="entry name" value="7,8-DIHYDRO-6-HYDROXYMETHYLPTERIN DIMETHYLTRANSFERASE"/>
    <property type="match status" value="1"/>
</dbReference>
<dbReference type="PANTHER" id="PTHR43306">
    <property type="entry name" value="7,8-DIHYDRO-6-HYDROXYMETHYLPTERIN DIMETHYLTRANSFERASE"/>
    <property type="match status" value="1"/>
</dbReference>
<gene>
    <name evidence="7" type="ORF">JN12_03069</name>
</gene>
<evidence type="ECO:0000256" key="4">
    <source>
        <dbReference type="ARBA" id="ARBA00023004"/>
    </source>
</evidence>
<accession>A0A562VI38</accession>
<sequence length="476" mass="51351">MDTVMNDTQPDVTESLCPVCLRRIPATRLLLGDEVFQDKTCEEHGSFRTLIWRGEPSMAEWRRPKAPVHPEICYGTVDRGCPFDCGLCSTHEQMPCSVLLEVTDRCNLQCAVCFADAGHGETDDPSLEKIATLLERAMAAAGPCNLQLSGGEPTLRDDLPEIVAAARRIGFSFIQLNTNGLRLASDRNYADRLSAAGLSSVFLQFDGVDDGIYRTLRGRALLEQKLRAVRNAGEAGLGVVLVPTIVRGVNSDAIGAIVRQALQLAPIVRGIHFQPVSYFGRFSELSGGGDRVTLPELMRCLEAQTGGLLKVADFSPPGGEHAHCSFHATYLYSADGGLRPLGATSGDSCCTADCGGGGIRKTVDTVSRRWKLPSNRPPLSEQTACCCGSSADAVRVEGVLDLDVFLREVATRSFTISAMAFQDAENLDLERLRGCCISVISTDGRLVPFCAYNLTGRDGRSLYRGAVNQGVREDIA</sequence>
<comment type="caution">
    <text evidence="7">The sequence shown here is derived from an EMBL/GenBank/DDBJ whole genome shotgun (WGS) entry which is preliminary data.</text>
</comment>
<keyword evidence="3" id="KW-0479">Metal-binding</keyword>
<dbReference type="InterPro" id="IPR056488">
    <property type="entry name" value="Zn_ribbon_HMPTM"/>
</dbReference>
<dbReference type="Gene3D" id="3.20.20.70">
    <property type="entry name" value="Aldolase class I"/>
    <property type="match status" value="1"/>
</dbReference>
<name>A0A562VI38_9BACT</name>
<dbReference type="InterPro" id="IPR007197">
    <property type="entry name" value="rSAM"/>
</dbReference>
<dbReference type="SFLD" id="SFLDG01100">
    <property type="entry name" value="methyltransferase_(Class_D)"/>
    <property type="match status" value="1"/>
</dbReference>
<organism evidence="7 8">
    <name type="scientific">Geobacter argillaceus</name>
    <dbReference type="NCBI Taxonomy" id="345631"/>
    <lineage>
        <taxon>Bacteria</taxon>
        <taxon>Pseudomonadati</taxon>
        <taxon>Thermodesulfobacteriota</taxon>
        <taxon>Desulfuromonadia</taxon>
        <taxon>Geobacterales</taxon>
        <taxon>Geobacteraceae</taxon>
        <taxon>Geobacter</taxon>
    </lineage>
</organism>
<protein>
    <recommendedName>
        <fullName evidence="6">Radical SAM core domain-containing protein</fullName>
    </recommendedName>
</protein>
<dbReference type="InterPro" id="IPR013785">
    <property type="entry name" value="Aldolase_TIM"/>
</dbReference>
<dbReference type="SUPFAM" id="SSF102114">
    <property type="entry name" value="Radical SAM enzymes"/>
    <property type="match status" value="1"/>
</dbReference>
<dbReference type="PROSITE" id="PS51918">
    <property type="entry name" value="RADICAL_SAM"/>
    <property type="match status" value="1"/>
</dbReference>
<evidence type="ECO:0000313" key="7">
    <source>
        <dbReference type="EMBL" id="TWJ17530.1"/>
    </source>
</evidence>
<evidence type="ECO:0000259" key="6">
    <source>
        <dbReference type="PROSITE" id="PS51918"/>
    </source>
</evidence>
<reference evidence="7 8" key="1">
    <citation type="submission" date="2019-07" db="EMBL/GenBank/DDBJ databases">
        <title>Genomic Encyclopedia of Archaeal and Bacterial Type Strains, Phase II (KMG-II): from individual species to whole genera.</title>
        <authorList>
            <person name="Goeker M."/>
        </authorList>
    </citation>
    <scope>NUCLEOTIDE SEQUENCE [LARGE SCALE GENOMIC DNA]</scope>
    <source>
        <strain evidence="7 8">ATCC BAA-1139</strain>
    </source>
</reference>
<dbReference type="Pfam" id="PF04055">
    <property type="entry name" value="Radical_SAM"/>
    <property type="match status" value="1"/>
</dbReference>
<dbReference type="GO" id="GO:0003824">
    <property type="term" value="F:catalytic activity"/>
    <property type="evidence" value="ECO:0007669"/>
    <property type="project" value="InterPro"/>
</dbReference>
<feature type="domain" description="Radical SAM core" evidence="6">
    <location>
        <begin position="92"/>
        <end position="320"/>
    </location>
</feature>
<comment type="cofactor">
    <cofactor evidence="1">
        <name>[4Fe-4S] cluster</name>
        <dbReference type="ChEBI" id="CHEBI:49883"/>
    </cofactor>
</comment>
<dbReference type="NCBIfam" id="NF045646">
    <property type="entry name" value="rSAM_Se_TrsS"/>
    <property type="match status" value="1"/>
</dbReference>
<dbReference type="EMBL" id="VLLN01000021">
    <property type="protein sequence ID" value="TWJ17530.1"/>
    <property type="molecule type" value="Genomic_DNA"/>
</dbReference>
<keyword evidence="2" id="KW-0949">S-adenosyl-L-methionine</keyword>
<dbReference type="InterPro" id="IPR034474">
    <property type="entry name" value="Methyltransferase_Class_D"/>
</dbReference>
<evidence type="ECO:0000313" key="8">
    <source>
        <dbReference type="Proteomes" id="UP000319449"/>
    </source>
</evidence>
<keyword evidence="5" id="KW-0411">Iron-sulfur</keyword>
<dbReference type="Proteomes" id="UP000319449">
    <property type="component" value="Unassembled WGS sequence"/>
</dbReference>
<evidence type="ECO:0000256" key="5">
    <source>
        <dbReference type="ARBA" id="ARBA00023014"/>
    </source>
</evidence>
<keyword evidence="4" id="KW-0408">Iron</keyword>
<dbReference type="CDD" id="cd01335">
    <property type="entry name" value="Radical_SAM"/>
    <property type="match status" value="1"/>
</dbReference>
<dbReference type="Pfam" id="PF23545">
    <property type="entry name" value="Zn_ribbon_HMPTM"/>
    <property type="match status" value="1"/>
</dbReference>
<dbReference type="GO" id="GO:0046872">
    <property type="term" value="F:metal ion binding"/>
    <property type="evidence" value="ECO:0007669"/>
    <property type="project" value="UniProtKB-KW"/>
</dbReference>
<evidence type="ECO:0000256" key="2">
    <source>
        <dbReference type="ARBA" id="ARBA00022691"/>
    </source>
</evidence>
<dbReference type="GO" id="GO:0051536">
    <property type="term" value="F:iron-sulfur cluster binding"/>
    <property type="evidence" value="ECO:0007669"/>
    <property type="project" value="UniProtKB-KW"/>
</dbReference>
<dbReference type="SFLD" id="SFLDG01067">
    <property type="entry name" value="SPASM/twitch_domain_containing"/>
    <property type="match status" value="1"/>
</dbReference>
<keyword evidence="8" id="KW-1185">Reference proteome</keyword>
<dbReference type="InterPro" id="IPR054698">
    <property type="entry name" value="rSAM_Se_TrsS"/>
</dbReference>